<feature type="region of interest" description="Disordered" evidence="8">
    <location>
        <begin position="1"/>
        <end position="55"/>
    </location>
</feature>
<dbReference type="OrthoDB" id="9810293at2"/>
<dbReference type="PANTHER" id="PTHR12934">
    <property type="entry name" value="50S RIBOSOMAL PROTEIN L15"/>
    <property type="match status" value="1"/>
</dbReference>
<comment type="similarity">
    <text evidence="1 6 7">Belongs to the universal ribosomal protein uL15 family.</text>
</comment>
<dbReference type="GO" id="GO:0006412">
    <property type="term" value="P:translation"/>
    <property type="evidence" value="ECO:0007669"/>
    <property type="project" value="UniProtKB-UniRule"/>
</dbReference>
<evidence type="ECO:0000313" key="11">
    <source>
        <dbReference type="Proteomes" id="UP000318017"/>
    </source>
</evidence>
<feature type="compositionally biased region" description="Basic residues" evidence="8">
    <location>
        <begin position="11"/>
        <end position="20"/>
    </location>
</feature>
<feature type="compositionally biased region" description="Polar residues" evidence="8">
    <location>
        <begin position="1"/>
        <end position="10"/>
    </location>
</feature>
<dbReference type="InterPro" id="IPR005749">
    <property type="entry name" value="Ribosomal_uL15_bac-type"/>
</dbReference>
<comment type="function">
    <text evidence="6">Binds to the 23S rRNA.</text>
</comment>
<dbReference type="InterPro" id="IPR001196">
    <property type="entry name" value="Ribosomal_uL15_CS"/>
</dbReference>
<evidence type="ECO:0000256" key="1">
    <source>
        <dbReference type="ARBA" id="ARBA00007320"/>
    </source>
</evidence>
<dbReference type="FunFam" id="3.100.10.10:FF:000005">
    <property type="entry name" value="50S ribosomal protein L15"/>
    <property type="match status" value="1"/>
</dbReference>
<dbReference type="SUPFAM" id="SSF52080">
    <property type="entry name" value="Ribosomal proteins L15p and L18e"/>
    <property type="match status" value="1"/>
</dbReference>
<organism evidence="10 11">
    <name type="scientific">Aureliella helgolandensis</name>
    <dbReference type="NCBI Taxonomy" id="2527968"/>
    <lineage>
        <taxon>Bacteria</taxon>
        <taxon>Pseudomonadati</taxon>
        <taxon>Planctomycetota</taxon>
        <taxon>Planctomycetia</taxon>
        <taxon>Pirellulales</taxon>
        <taxon>Pirellulaceae</taxon>
        <taxon>Aureliella</taxon>
    </lineage>
</organism>
<accession>A0A518G1Z6</accession>
<evidence type="ECO:0000256" key="6">
    <source>
        <dbReference type="HAMAP-Rule" id="MF_01341"/>
    </source>
</evidence>
<dbReference type="GO" id="GO:0022625">
    <property type="term" value="C:cytosolic large ribosomal subunit"/>
    <property type="evidence" value="ECO:0007669"/>
    <property type="project" value="TreeGrafter"/>
</dbReference>
<keyword evidence="11" id="KW-1185">Reference proteome</keyword>
<dbReference type="PROSITE" id="PS00475">
    <property type="entry name" value="RIBOSOMAL_L15"/>
    <property type="match status" value="1"/>
</dbReference>
<dbReference type="AlphaFoldDB" id="A0A518G1Z6"/>
<evidence type="ECO:0000259" key="9">
    <source>
        <dbReference type="Pfam" id="PF00828"/>
    </source>
</evidence>
<keyword evidence="4 6" id="KW-0689">Ribosomal protein</keyword>
<evidence type="ECO:0000256" key="4">
    <source>
        <dbReference type="ARBA" id="ARBA00022980"/>
    </source>
</evidence>
<dbReference type="Gene3D" id="3.100.10.10">
    <property type="match status" value="1"/>
</dbReference>
<feature type="compositionally biased region" description="Gly residues" evidence="8">
    <location>
        <begin position="21"/>
        <end position="35"/>
    </location>
</feature>
<dbReference type="InterPro" id="IPR021131">
    <property type="entry name" value="Ribosomal_uL15/eL18"/>
</dbReference>
<evidence type="ECO:0000313" key="10">
    <source>
        <dbReference type="EMBL" id="QDV22628.1"/>
    </source>
</evidence>
<comment type="subunit">
    <text evidence="6">Part of the 50S ribosomal subunit.</text>
</comment>
<dbReference type="EMBL" id="CP036298">
    <property type="protein sequence ID" value="QDV22628.1"/>
    <property type="molecule type" value="Genomic_DNA"/>
</dbReference>
<proteinExistence type="inferred from homology"/>
<dbReference type="Pfam" id="PF00828">
    <property type="entry name" value="Ribosomal_L27A"/>
    <property type="match status" value="1"/>
</dbReference>
<dbReference type="Proteomes" id="UP000318017">
    <property type="component" value="Chromosome"/>
</dbReference>
<evidence type="ECO:0000256" key="2">
    <source>
        <dbReference type="ARBA" id="ARBA00022730"/>
    </source>
</evidence>
<dbReference type="HAMAP" id="MF_01341">
    <property type="entry name" value="Ribosomal_uL15"/>
    <property type="match status" value="1"/>
</dbReference>
<dbReference type="RefSeq" id="WP_145074423.1">
    <property type="nucleotide sequence ID" value="NZ_CP036298.1"/>
</dbReference>
<name>A0A518G1Z6_9BACT</name>
<sequence>MRLSEVNSGITKHRKTRRLGRGNGTGQGKTSGRGQDGQKSRAGSSRHPGKVGEDLPMVRRLPKRGFFNRYALTVIAVNVGDLSALYEAGEEITPETLKAKGIVKKVHDEIKILADGEVDKALKVSAHRFSASAKEKITAAGGSVTVLAPKRTPKQRVADLAQNKK</sequence>
<keyword evidence="2 6" id="KW-0699">rRNA-binding</keyword>
<dbReference type="PANTHER" id="PTHR12934:SF11">
    <property type="entry name" value="LARGE RIBOSOMAL SUBUNIT PROTEIN UL15M"/>
    <property type="match status" value="1"/>
</dbReference>
<evidence type="ECO:0000256" key="8">
    <source>
        <dbReference type="SAM" id="MobiDB-lite"/>
    </source>
</evidence>
<dbReference type="InterPro" id="IPR036227">
    <property type="entry name" value="Ribosomal_uL15/eL18_sf"/>
</dbReference>
<dbReference type="KEGG" id="ahel:Q31a_09140"/>
<dbReference type="GO" id="GO:0019843">
    <property type="term" value="F:rRNA binding"/>
    <property type="evidence" value="ECO:0007669"/>
    <property type="project" value="UniProtKB-UniRule"/>
</dbReference>
<evidence type="ECO:0000256" key="3">
    <source>
        <dbReference type="ARBA" id="ARBA00022884"/>
    </source>
</evidence>
<evidence type="ECO:0000256" key="5">
    <source>
        <dbReference type="ARBA" id="ARBA00023274"/>
    </source>
</evidence>
<dbReference type="GO" id="GO:0003735">
    <property type="term" value="F:structural constituent of ribosome"/>
    <property type="evidence" value="ECO:0007669"/>
    <property type="project" value="InterPro"/>
</dbReference>
<reference evidence="10 11" key="1">
    <citation type="submission" date="2019-02" db="EMBL/GenBank/DDBJ databases">
        <title>Deep-cultivation of Planctomycetes and their phenomic and genomic characterization uncovers novel biology.</title>
        <authorList>
            <person name="Wiegand S."/>
            <person name="Jogler M."/>
            <person name="Boedeker C."/>
            <person name="Pinto D."/>
            <person name="Vollmers J."/>
            <person name="Rivas-Marin E."/>
            <person name="Kohn T."/>
            <person name="Peeters S.H."/>
            <person name="Heuer A."/>
            <person name="Rast P."/>
            <person name="Oberbeckmann S."/>
            <person name="Bunk B."/>
            <person name="Jeske O."/>
            <person name="Meyerdierks A."/>
            <person name="Storesund J.E."/>
            <person name="Kallscheuer N."/>
            <person name="Luecker S."/>
            <person name="Lage O.M."/>
            <person name="Pohl T."/>
            <person name="Merkel B.J."/>
            <person name="Hornburger P."/>
            <person name="Mueller R.-W."/>
            <person name="Bruemmer F."/>
            <person name="Labrenz M."/>
            <person name="Spormann A.M."/>
            <person name="Op den Camp H."/>
            <person name="Overmann J."/>
            <person name="Amann R."/>
            <person name="Jetten M.S.M."/>
            <person name="Mascher T."/>
            <person name="Medema M.H."/>
            <person name="Devos D.P."/>
            <person name="Kaster A.-K."/>
            <person name="Ovreas L."/>
            <person name="Rohde M."/>
            <person name="Galperin M.Y."/>
            <person name="Jogler C."/>
        </authorList>
    </citation>
    <scope>NUCLEOTIDE SEQUENCE [LARGE SCALE GENOMIC DNA]</scope>
    <source>
        <strain evidence="10 11">Q31a</strain>
    </source>
</reference>
<gene>
    <name evidence="6 10" type="primary">rplO</name>
    <name evidence="10" type="ORF">Q31a_09140</name>
</gene>
<feature type="domain" description="Large ribosomal subunit protein uL15/eL18" evidence="9">
    <location>
        <begin position="77"/>
        <end position="145"/>
    </location>
</feature>
<dbReference type="InterPro" id="IPR030878">
    <property type="entry name" value="Ribosomal_uL15"/>
</dbReference>
<keyword evidence="5 6" id="KW-0687">Ribonucleoprotein</keyword>
<dbReference type="NCBIfam" id="TIGR01071">
    <property type="entry name" value="rplO_bact"/>
    <property type="match status" value="1"/>
</dbReference>
<protein>
    <recommendedName>
        <fullName evidence="6">Large ribosomal subunit protein uL15</fullName>
    </recommendedName>
</protein>
<evidence type="ECO:0000256" key="7">
    <source>
        <dbReference type="RuleBase" id="RU003888"/>
    </source>
</evidence>
<keyword evidence="3 6" id="KW-0694">RNA-binding</keyword>